<reference evidence="3" key="1">
    <citation type="journal article" date="2019" name="Int. J. Syst. Evol. Microbiol.">
        <title>The Global Catalogue of Microorganisms (GCM) 10K type strain sequencing project: providing services to taxonomists for standard genome sequencing and annotation.</title>
        <authorList>
            <consortium name="The Broad Institute Genomics Platform"/>
            <consortium name="The Broad Institute Genome Sequencing Center for Infectious Disease"/>
            <person name="Wu L."/>
            <person name="Ma J."/>
        </authorList>
    </citation>
    <scope>NUCLEOTIDE SEQUENCE [LARGE SCALE GENOMIC DNA]</scope>
    <source>
        <strain evidence="3">CCUG 30340</strain>
    </source>
</reference>
<sequence length="205" mass="22760">MRTPRSALVAACAAALLGFAAGRTAAAPAVVDGDVVFQTSRSAQSAAIQKATRSRYSHMGVILERDGRRFVFEAERTVRYTPLETWLARGEGGHYVVKRPRTPLSASQVERLRRTAKAFEGKPYDAAFEWSDRRIYCSELVWKLYDRALGVQLGERQKLGDFALDDPLVRAKLRERYGKAVPLQETVISPQAMFASPLLETVAEG</sequence>
<dbReference type="EMBL" id="JBHSHD010000008">
    <property type="protein sequence ID" value="MFC4820950.1"/>
    <property type="molecule type" value="Genomic_DNA"/>
</dbReference>
<evidence type="ECO:0000313" key="3">
    <source>
        <dbReference type="Proteomes" id="UP001595886"/>
    </source>
</evidence>
<feature type="signal peptide" evidence="1">
    <location>
        <begin position="1"/>
        <end position="25"/>
    </location>
</feature>
<dbReference type="NCBIfam" id="NF007458">
    <property type="entry name" value="PRK10030.1"/>
    <property type="match status" value="1"/>
</dbReference>
<keyword evidence="1" id="KW-0732">Signal</keyword>
<protein>
    <submittedName>
        <fullName evidence="2">YiiX family permuted papain-like enzyme</fullName>
    </submittedName>
</protein>
<dbReference type="Gene3D" id="3.90.1720.10">
    <property type="entry name" value="endopeptidase domain like (from Nostoc punctiforme)"/>
    <property type="match status" value="1"/>
</dbReference>
<organism evidence="2 3">
    <name type="scientific">Dokdonella ginsengisoli</name>
    <dbReference type="NCBI Taxonomy" id="363846"/>
    <lineage>
        <taxon>Bacteria</taxon>
        <taxon>Pseudomonadati</taxon>
        <taxon>Pseudomonadota</taxon>
        <taxon>Gammaproteobacteria</taxon>
        <taxon>Lysobacterales</taxon>
        <taxon>Rhodanobacteraceae</taxon>
        <taxon>Dokdonella</taxon>
    </lineage>
</organism>
<proteinExistence type="predicted"/>
<dbReference type="InterPro" id="IPR038765">
    <property type="entry name" value="Papain-like_cys_pep_sf"/>
</dbReference>
<dbReference type="SUPFAM" id="SSF54001">
    <property type="entry name" value="Cysteine proteinases"/>
    <property type="match status" value="1"/>
</dbReference>
<feature type="chain" id="PRO_5046085300" evidence="1">
    <location>
        <begin position="26"/>
        <end position="205"/>
    </location>
</feature>
<name>A0ABV9QV95_9GAMM</name>
<accession>A0ABV9QV95</accession>
<dbReference type="RefSeq" id="WP_380021115.1">
    <property type="nucleotide sequence ID" value="NZ_JBHSHD010000008.1"/>
</dbReference>
<keyword evidence="3" id="KW-1185">Reference proteome</keyword>
<evidence type="ECO:0000256" key="1">
    <source>
        <dbReference type="SAM" id="SignalP"/>
    </source>
</evidence>
<comment type="caution">
    <text evidence="2">The sequence shown here is derived from an EMBL/GenBank/DDBJ whole genome shotgun (WGS) entry which is preliminary data.</text>
</comment>
<dbReference type="Proteomes" id="UP001595886">
    <property type="component" value="Unassembled WGS sequence"/>
</dbReference>
<dbReference type="Pfam" id="PF05708">
    <property type="entry name" value="Peptidase_C92"/>
    <property type="match status" value="1"/>
</dbReference>
<dbReference type="InterPro" id="IPR024453">
    <property type="entry name" value="Peptidase_C92"/>
</dbReference>
<gene>
    <name evidence="2" type="ORF">ACFO6Q_11485</name>
</gene>
<evidence type="ECO:0000313" key="2">
    <source>
        <dbReference type="EMBL" id="MFC4820950.1"/>
    </source>
</evidence>